<dbReference type="KEGG" id="bayd:BSPP4475_12195"/>
<dbReference type="Proteomes" id="UP001189619">
    <property type="component" value="Chromosome"/>
</dbReference>
<evidence type="ECO:0000313" key="3">
    <source>
        <dbReference type="Proteomes" id="UP001189619"/>
    </source>
</evidence>
<evidence type="ECO:0000259" key="1">
    <source>
        <dbReference type="Pfam" id="PF10137"/>
    </source>
</evidence>
<dbReference type="AlphaFoldDB" id="A0AA48MBA6"/>
<accession>A0AA48MBA6</accession>
<reference evidence="2" key="1">
    <citation type="submission" date="2023-07" db="EMBL/GenBank/DDBJ databases">
        <authorList>
            <person name="Ivanov I."/>
            <person name="Teneva D."/>
            <person name="Stoikov I."/>
        </authorList>
    </citation>
    <scope>NUCLEOTIDE SEQUENCE</scope>
    <source>
        <strain evidence="2">4475</strain>
    </source>
</reference>
<name>A0AA48MBA6_9BACL</name>
<feature type="domain" description="CD-NTase-associated protein 12/Pycsar effector protein TIR" evidence="1">
    <location>
        <begin position="8"/>
        <end position="127"/>
    </location>
</feature>
<evidence type="ECO:0000313" key="2">
    <source>
        <dbReference type="EMBL" id="CAJ1003081.1"/>
    </source>
</evidence>
<keyword evidence="3" id="KW-1185">Reference proteome</keyword>
<dbReference type="InterPro" id="IPR019302">
    <property type="entry name" value="CAP12/PCTIR_TIR_dom"/>
</dbReference>
<dbReference type="Pfam" id="PF10137">
    <property type="entry name" value="CAP12-PCTIR_TIR"/>
    <property type="match status" value="1"/>
</dbReference>
<dbReference type="RefSeq" id="WP_171565694.1">
    <property type="nucleotide sequence ID" value="NZ_JAUSVZ010000031.1"/>
</dbReference>
<dbReference type="EMBL" id="OY569118">
    <property type="protein sequence ID" value="CAJ1003081.1"/>
    <property type="molecule type" value="Genomic_DNA"/>
</dbReference>
<protein>
    <submittedName>
        <fullName evidence="2">Nucleotide-binding protein</fullName>
    </submittedName>
</protein>
<sequence length="344" mass="39014">MNVAVKPRVFIGSSAEGHRLARALHASLTHEAQVTIWSHGIFQLNQTALQSLLNHLDATDFAVFIFSPDDRTYLRGAELTAARDNVIFELGLSIGKLGADRAFFVKPRGLADFRIPTDLFGITPGEYEIDRDDDNAMSAVSVFAYQLSEIINRLGRRQDSRDIMEKNKRLTAQVNFLYSLVKHSNHTAIKYNRVMENFLGSCSTPDGFSPSAATLFSLVEDELVQIGHARDVDEGKRYSLDHNERFPEDKSWVVESFLSNKSIMAFKEQNTVRGEYEYIICIPIAKTFVVTVHLLINRQVPEERYDALLEQFIEKENQAILSSLNTFLERGVEAYVEQQPAQIY</sequence>
<gene>
    <name evidence="2" type="ORF">BSPP4475_12195</name>
</gene>
<organism evidence="2 3">
    <name type="scientific">Brevibacillus aydinogluensis</name>
    <dbReference type="NCBI Taxonomy" id="927786"/>
    <lineage>
        <taxon>Bacteria</taxon>
        <taxon>Bacillati</taxon>
        <taxon>Bacillota</taxon>
        <taxon>Bacilli</taxon>
        <taxon>Bacillales</taxon>
        <taxon>Paenibacillaceae</taxon>
        <taxon>Brevibacillus</taxon>
    </lineage>
</organism>
<proteinExistence type="predicted"/>
<dbReference type="GO" id="GO:0050135">
    <property type="term" value="F:NADP+ nucleosidase activity"/>
    <property type="evidence" value="ECO:0007669"/>
    <property type="project" value="InterPro"/>
</dbReference>